<reference evidence="4" key="1">
    <citation type="submission" date="2017-09" db="EMBL/GenBank/DDBJ databases">
        <title>Depth-based differentiation of microbial function through sediment-hosted aquifers and enrichment of novel symbionts in the deep terrestrial subsurface.</title>
        <authorList>
            <person name="Probst A.J."/>
            <person name="Ladd B."/>
            <person name="Jarett J.K."/>
            <person name="Geller-Mcgrath D.E."/>
            <person name="Sieber C.M.K."/>
            <person name="Emerson J.B."/>
            <person name="Anantharaman K."/>
            <person name="Thomas B.C."/>
            <person name="Malmstrom R."/>
            <person name="Stieglmeier M."/>
            <person name="Klingl A."/>
            <person name="Woyke T."/>
            <person name="Ryan C.M."/>
            <person name="Banfield J.F."/>
        </authorList>
    </citation>
    <scope>NUCLEOTIDE SEQUENCE [LARGE SCALE GENOMIC DNA]</scope>
</reference>
<protein>
    <recommendedName>
        <fullName evidence="5">Hydrolase TatD</fullName>
    </recommendedName>
</protein>
<dbReference type="InterPro" id="IPR018228">
    <property type="entry name" value="DNase_TatD-rel_CS"/>
</dbReference>
<evidence type="ECO:0000313" key="4">
    <source>
        <dbReference type="Proteomes" id="UP000231464"/>
    </source>
</evidence>
<dbReference type="PIRSF" id="PIRSF005902">
    <property type="entry name" value="DNase_TatD"/>
    <property type="match status" value="1"/>
</dbReference>
<dbReference type="PROSITE" id="PS01091">
    <property type="entry name" value="TATD_3"/>
    <property type="match status" value="1"/>
</dbReference>
<dbReference type="Gene3D" id="3.20.20.140">
    <property type="entry name" value="Metal-dependent hydrolases"/>
    <property type="match status" value="1"/>
</dbReference>
<accession>A0A2M6WAX7</accession>
<dbReference type="PANTHER" id="PTHR46124">
    <property type="entry name" value="D-AMINOACYL-TRNA DEACYLASE"/>
    <property type="match status" value="1"/>
</dbReference>
<evidence type="ECO:0000256" key="2">
    <source>
        <dbReference type="PIRSR" id="PIRSR005902-1"/>
    </source>
</evidence>
<feature type="binding site" evidence="2">
    <location>
        <position position="97"/>
    </location>
    <ligand>
        <name>a divalent metal cation</name>
        <dbReference type="ChEBI" id="CHEBI:60240"/>
        <label>1</label>
    </ligand>
</feature>
<feature type="binding site" evidence="2">
    <location>
        <position position="204"/>
    </location>
    <ligand>
        <name>a divalent metal cation</name>
        <dbReference type="ChEBI" id="CHEBI:60240"/>
        <label>2</label>
    </ligand>
</feature>
<keyword evidence="1" id="KW-0378">Hydrolase</keyword>
<feature type="binding site" evidence="2">
    <location>
        <position position="6"/>
    </location>
    <ligand>
        <name>a divalent metal cation</name>
        <dbReference type="ChEBI" id="CHEBI:60240"/>
        <label>1</label>
    </ligand>
</feature>
<dbReference type="GO" id="GO:0016788">
    <property type="term" value="F:hydrolase activity, acting on ester bonds"/>
    <property type="evidence" value="ECO:0007669"/>
    <property type="project" value="InterPro"/>
</dbReference>
<sequence>MLFDSHCHLNFSDFENNYQEIIADCLEKGIGLINIGADYESSKRAVAIANEYPDKNIYASIGIHPTEGEGEFEQEKFQELIDVEMRRGASKIVAVGEIGLDYYYKNAEDIKSLKYKNIKTIDNIKRTQREEFVKQLNFAQKNNLPVVLHARGSKENPDDAYLDILEVISLLVSFSRKRGSQRLNNKTRDSRLRGNDNIVKGVVHCFDASLEIAQKFVDFGFYIGLTGIITFKNKSVDNLRQVVKMIPLERILVETDAPWLTPEPYRGEKNTPQNVEFVALKVAELKGVSYEEVCRQTTENVKKLFFK</sequence>
<feature type="binding site" evidence="2">
    <location>
        <position position="256"/>
    </location>
    <ligand>
        <name>a divalent metal cation</name>
        <dbReference type="ChEBI" id="CHEBI:60240"/>
        <label>1</label>
    </ligand>
</feature>
<evidence type="ECO:0000313" key="3">
    <source>
        <dbReference type="EMBL" id="PIT89953.1"/>
    </source>
</evidence>
<dbReference type="SUPFAM" id="SSF51556">
    <property type="entry name" value="Metallo-dependent hydrolases"/>
    <property type="match status" value="1"/>
</dbReference>
<dbReference type="InterPro" id="IPR032466">
    <property type="entry name" value="Metal_Hydrolase"/>
</dbReference>
<dbReference type="CDD" id="cd01310">
    <property type="entry name" value="TatD_DNAse"/>
    <property type="match status" value="1"/>
</dbReference>
<name>A0A2M6WAX7_9BACT</name>
<comment type="caution">
    <text evidence="3">The sequence shown here is derived from an EMBL/GenBank/DDBJ whole genome shotgun (WGS) entry which is preliminary data.</text>
</comment>
<proteinExistence type="predicted"/>
<keyword evidence="2" id="KW-0479">Metal-binding</keyword>
<organism evidence="3 4">
    <name type="scientific">Candidatus Kuenenbacteria bacterium CG10_big_fil_rev_8_21_14_0_10_36_11</name>
    <dbReference type="NCBI Taxonomy" id="1974618"/>
    <lineage>
        <taxon>Bacteria</taxon>
        <taxon>Candidatus Kueneniibacteriota</taxon>
    </lineage>
</organism>
<dbReference type="GO" id="GO:0046872">
    <property type="term" value="F:metal ion binding"/>
    <property type="evidence" value="ECO:0007669"/>
    <property type="project" value="UniProtKB-KW"/>
</dbReference>
<dbReference type="InterPro" id="IPR001130">
    <property type="entry name" value="TatD-like"/>
</dbReference>
<dbReference type="EMBL" id="PFBP01000019">
    <property type="protein sequence ID" value="PIT89953.1"/>
    <property type="molecule type" value="Genomic_DNA"/>
</dbReference>
<dbReference type="PANTHER" id="PTHR46124:SF2">
    <property type="entry name" value="D-AMINOACYL-TRNA DEACYLASE"/>
    <property type="match status" value="1"/>
</dbReference>
<evidence type="ECO:0000256" key="1">
    <source>
        <dbReference type="ARBA" id="ARBA00022801"/>
    </source>
</evidence>
<feature type="binding site" evidence="2">
    <location>
        <position position="149"/>
    </location>
    <ligand>
        <name>a divalent metal cation</name>
        <dbReference type="ChEBI" id="CHEBI:60240"/>
        <label>2</label>
    </ligand>
</feature>
<dbReference type="AlphaFoldDB" id="A0A2M6WAX7"/>
<gene>
    <name evidence="3" type="ORF">COU23_01210</name>
</gene>
<evidence type="ECO:0008006" key="5">
    <source>
        <dbReference type="Google" id="ProtNLM"/>
    </source>
</evidence>
<dbReference type="Pfam" id="PF01026">
    <property type="entry name" value="TatD_DNase"/>
    <property type="match status" value="1"/>
</dbReference>
<dbReference type="PROSITE" id="PS01137">
    <property type="entry name" value="TATD_1"/>
    <property type="match status" value="1"/>
</dbReference>
<dbReference type="Proteomes" id="UP000231464">
    <property type="component" value="Unassembled WGS sequence"/>
</dbReference>
<feature type="binding site" evidence="2">
    <location>
        <position position="8"/>
    </location>
    <ligand>
        <name>a divalent metal cation</name>
        <dbReference type="ChEBI" id="CHEBI:60240"/>
        <label>1</label>
    </ligand>
</feature>